<dbReference type="FunFam" id="3.30.420.40:FF:000108">
    <property type="entry name" value="Glycerol kinase, glycosomal"/>
    <property type="match status" value="1"/>
</dbReference>
<evidence type="ECO:0000256" key="5">
    <source>
        <dbReference type="ARBA" id="ARBA00022741"/>
    </source>
</evidence>
<gene>
    <name evidence="15" type="ORF">DFA_07308</name>
</gene>
<feature type="domain" description="Carbohydrate kinase FGGY C-terminal" evidence="14">
    <location>
        <begin position="386"/>
        <end position="575"/>
    </location>
</feature>
<dbReference type="GO" id="GO:0005524">
    <property type="term" value="F:ATP binding"/>
    <property type="evidence" value="ECO:0007669"/>
    <property type="project" value="UniProtKB-KW"/>
</dbReference>
<dbReference type="Pfam" id="PF00370">
    <property type="entry name" value="FGGY_N"/>
    <property type="match status" value="1"/>
</dbReference>
<dbReference type="NCBIfam" id="NF000756">
    <property type="entry name" value="PRK00047.1"/>
    <property type="match status" value="1"/>
</dbReference>
<evidence type="ECO:0000256" key="2">
    <source>
        <dbReference type="ARBA" id="ARBA00009156"/>
    </source>
</evidence>
<dbReference type="Proteomes" id="UP000007797">
    <property type="component" value="Unassembled WGS sequence"/>
</dbReference>
<dbReference type="OrthoDB" id="5422795at2759"/>
<dbReference type="Gene3D" id="3.30.420.40">
    <property type="match status" value="2"/>
</dbReference>
<evidence type="ECO:0000256" key="3">
    <source>
        <dbReference type="ARBA" id="ARBA00012099"/>
    </source>
</evidence>
<dbReference type="NCBIfam" id="TIGR01311">
    <property type="entry name" value="glycerol_kin"/>
    <property type="match status" value="1"/>
</dbReference>
<dbReference type="RefSeq" id="XP_004367171.1">
    <property type="nucleotide sequence ID" value="XM_004367114.1"/>
</dbReference>
<dbReference type="PANTHER" id="PTHR10196:SF69">
    <property type="entry name" value="GLYCEROL KINASE"/>
    <property type="match status" value="1"/>
</dbReference>
<sequence>MLVNNTLRQHTTTTTTRYLLKSLLLHQSTAVVYYYSSSSFIFEKNNQSTTSTTTSIIDKKNESSTIRLNQPQQQQYRYFSSSSLLGTKNKKNQSKEKMVFVKPYVGAIDQGTSSTRFMLFDSNGQTVLSHQILLPQHHPNPGWVEHDGKEIIKFTNECIENVMQEYYRLGLGEKSDIKAIGITNQRETTIAWNKNNGQPYHHAVVWCDTRTSSLVSRFTEKAAKLAKYKDLSDEERDNQSKNHLRQLCGLPINNYFSALKMRWLIENVKELNHLSQPKDQKEEEDVIMGTIDSWLVWNLTGGGVHITDVTNASRTMLMNLKTLQWDKDICEFLEVPMNILPKIKSSSEIYGYIKEGPLEGIPIGSVLGDQQSAMVGQMCFKKGQAKNTYGTGCFLLYNTGNEIVQSTHGLLTTVCYQLGKDAEPCYALEGSVAVAGAGVKWLVDNLGIASSADEVEELAGKVENNAGVYIVPAFSGLFAPYWRDDARGVIVGMTHQTNRCHIARAMLESTCFQTHEVLSSMEKDANTKLTELRVDGGMTKNELLMQMQSNILGLPVVKPYNSETTCFGAAFAAGLTVGVWKQSMEFKVSQTFTPFTTPESNAIRIKEWHKAVSKSINWVEKSY</sequence>
<dbReference type="PROSITE" id="PS00445">
    <property type="entry name" value="FGGY_KINASES_2"/>
    <property type="match status" value="1"/>
</dbReference>
<dbReference type="SUPFAM" id="SSF53067">
    <property type="entry name" value="Actin-like ATPase domain"/>
    <property type="match status" value="2"/>
</dbReference>
<name>F4PW24_CACFS</name>
<protein>
    <recommendedName>
        <fullName evidence="11">Probable glycerol kinase</fullName>
        <ecNumber evidence="3">2.7.1.30</ecNumber>
    </recommendedName>
    <alternativeName>
        <fullName evidence="9">ATP:glycerol 3-phosphotransferase</fullName>
    </alternativeName>
</protein>
<dbReference type="CDD" id="cd07792">
    <property type="entry name" value="ASKHA_NBD_FGGY_GK1-3-like"/>
    <property type="match status" value="1"/>
</dbReference>
<dbReference type="GO" id="GO:0005739">
    <property type="term" value="C:mitochondrion"/>
    <property type="evidence" value="ECO:0007669"/>
    <property type="project" value="TreeGrafter"/>
</dbReference>
<dbReference type="AlphaFoldDB" id="F4PW24"/>
<keyword evidence="4 12" id="KW-0808">Transferase</keyword>
<dbReference type="InterPro" id="IPR018483">
    <property type="entry name" value="Carb_kinase_FGGY_CS"/>
</dbReference>
<evidence type="ECO:0000256" key="8">
    <source>
        <dbReference type="ARBA" id="ARBA00022840"/>
    </source>
</evidence>
<dbReference type="FunFam" id="3.30.420.40:FF:000177">
    <property type="entry name" value="Glycerol kinase"/>
    <property type="match status" value="1"/>
</dbReference>
<keyword evidence="6 12" id="KW-0418">Kinase</keyword>
<evidence type="ECO:0000256" key="12">
    <source>
        <dbReference type="RuleBase" id="RU003733"/>
    </source>
</evidence>
<comment type="catalytic activity">
    <reaction evidence="10">
        <text>glycerol + ATP = sn-glycerol 3-phosphate + ADP + H(+)</text>
        <dbReference type="Rhea" id="RHEA:21644"/>
        <dbReference type="ChEBI" id="CHEBI:15378"/>
        <dbReference type="ChEBI" id="CHEBI:17754"/>
        <dbReference type="ChEBI" id="CHEBI:30616"/>
        <dbReference type="ChEBI" id="CHEBI:57597"/>
        <dbReference type="ChEBI" id="CHEBI:456216"/>
        <dbReference type="EC" id="2.7.1.30"/>
    </reaction>
</comment>
<dbReference type="InterPro" id="IPR005999">
    <property type="entry name" value="Glycerol_kin"/>
</dbReference>
<dbReference type="GO" id="GO:0006641">
    <property type="term" value="P:triglyceride metabolic process"/>
    <property type="evidence" value="ECO:0007669"/>
    <property type="project" value="TreeGrafter"/>
</dbReference>
<dbReference type="GO" id="GO:0004370">
    <property type="term" value="F:glycerol kinase activity"/>
    <property type="evidence" value="ECO:0007669"/>
    <property type="project" value="UniProtKB-EC"/>
</dbReference>
<evidence type="ECO:0000259" key="14">
    <source>
        <dbReference type="Pfam" id="PF02782"/>
    </source>
</evidence>
<evidence type="ECO:0000256" key="10">
    <source>
        <dbReference type="ARBA" id="ARBA00052101"/>
    </source>
</evidence>
<proteinExistence type="inferred from homology"/>
<dbReference type="Pfam" id="PF02782">
    <property type="entry name" value="FGGY_C"/>
    <property type="match status" value="1"/>
</dbReference>
<evidence type="ECO:0000256" key="9">
    <source>
        <dbReference type="ARBA" id="ARBA00043149"/>
    </source>
</evidence>
<dbReference type="PANTHER" id="PTHR10196">
    <property type="entry name" value="SUGAR KINASE"/>
    <property type="match status" value="1"/>
</dbReference>
<dbReference type="KEGG" id="dfa:DFA_07308"/>
<keyword evidence="5" id="KW-0547">Nucleotide-binding</keyword>
<evidence type="ECO:0000313" key="16">
    <source>
        <dbReference type="Proteomes" id="UP000007797"/>
    </source>
</evidence>
<dbReference type="UniPathway" id="UPA00618">
    <property type="reaction ID" value="UER00672"/>
</dbReference>
<evidence type="ECO:0000256" key="11">
    <source>
        <dbReference type="ARBA" id="ARBA00071571"/>
    </source>
</evidence>
<evidence type="ECO:0000256" key="1">
    <source>
        <dbReference type="ARBA" id="ARBA00005190"/>
    </source>
</evidence>
<reference evidence="16" key="1">
    <citation type="journal article" date="2011" name="Genome Res.">
        <title>Phylogeny-wide analysis of social amoeba genomes highlights ancient origins for complex intercellular communication.</title>
        <authorList>
            <person name="Heidel A.J."/>
            <person name="Lawal H.M."/>
            <person name="Felder M."/>
            <person name="Schilde C."/>
            <person name="Helps N.R."/>
            <person name="Tunggal B."/>
            <person name="Rivero F."/>
            <person name="John U."/>
            <person name="Schleicher M."/>
            <person name="Eichinger L."/>
            <person name="Platzer M."/>
            <person name="Noegel A.A."/>
            <person name="Schaap P."/>
            <person name="Gloeckner G."/>
        </authorList>
    </citation>
    <scope>NUCLEOTIDE SEQUENCE [LARGE SCALE GENOMIC DNA]</scope>
    <source>
        <strain evidence="16">SH3</strain>
    </source>
</reference>
<dbReference type="STRING" id="1054147.F4PW24"/>
<evidence type="ECO:0000313" key="15">
    <source>
        <dbReference type="EMBL" id="EGG20188.1"/>
    </source>
</evidence>
<comment type="similarity">
    <text evidence="2 12">Belongs to the FGGY kinase family.</text>
</comment>
<keyword evidence="7" id="KW-0319">Glycerol metabolism</keyword>
<organism evidence="15 16">
    <name type="scientific">Cavenderia fasciculata</name>
    <name type="common">Slime mold</name>
    <name type="synonym">Dictyostelium fasciculatum</name>
    <dbReference type="NCBI Taxonomy" id="261658"/>
    <lineage>
        <taxon>Eukaryota</taxon>
        <taxon>Amoebozoa</taxon>
        <taxon>Evosea</taxon>
        <taxon>Eumycetozoa</taxon>
        <taxon>Dictyostelia</taxon>
        <taxon>Acytosteliales</taxon>
        <taxon>Cavenderiaceae</taxon>
        <taxon>Cavenderia</taxon>
    </lineage>
</organism>
<comment type="pathway">
    <text evidence="1">Polyol metabolism; glycerol degradation via glycerol kinase pathway; sn-glycerol 3-phosphate from glycerol: step 1/1.</text>
</comment>
<dbReference type="EMBL" id="GL883013">
    <property type="protein sequence ID" value="EGG20188.1"/>
    <property type="molecule type" value="Genomic_DNA"/>
</dbReference>
<evidence type="ECO:0000259" key="13">
    <source>
        <dbReference type="Pfam" id="PF00370"/>
    </source>
</evidence>
<dbReference type="GO" id="GO:0046167">
    <property type="term" value="P:glycerol-3-phosphate biosynthetic process"/>
    <property type="evidence" value="ECO:0007669"/>
    <property type="project" value="TreeGrafter"/>
</dbReference>
<evidence type="ECO:0000256" key="6">
    <source>
        <dbReference type="ARBA" id="ARBA00022777"/>
    </source>
</evidence>
<dbReference type="InterPro" id="IPR018484">
    <property type="entry name" value="FGGY_N"/>
</dbReference>
<dbReference type="InterPro" id="IPR043129">
    <property type="entry name" value="ATPase_NBD"/>
</dbReference>
<dbReference type="PROSITE" id="PS00933">
    <property type="entry name" value="FGGY_KINASES_1"/>
    <property type="match status" value="1"/>
</dbReference>
<evidence type="ECO:0000256" key="4">
    <source>
        <dbReference type="ARBA" id="ARBA00022679"/>
    </source>
</evidence>
<accession>F4PW24</accession>
<keyword evidence="8" id="KW-0067">ATP-binding</keyword>
<dbReference type="InterPro" id="IPR042018">
    <property type="entry name" value="GK1-3_metazoan-type"/>
</dbReference>
<dbReference type="EC" id="2.7.1.30" evidence="3"/>
<dbReference type="InterPro" id="IPR018485">
    <property type="entry name" value="FGGY_C"/>
</dbReference>
<feature type="domain" description="Carbohydrate kinase FGGY N-terminal" evidence="13">
    <location>
        <begin position="104"/>
        <end position="376"/>
    </location>
</feature>
<dbReference type="GeneID" id="14872395"/>
<evidence type="ECO:0000256" key="7">
    <source>
        <dbReference type="ARBA" id="ARBA00022798"/>
    </source>
</evidence>
<dbReference type="GO" id="GO:0019563">
    <property type="term" value="P:glycerol catabolic process"/>
    <property type="evidence" value="ECO:0007669"/>
    <property type="project" value="UniProtKB-UniPathway"/>
</dbReference>
<keyword evidence="16" id="KW-1185">Reference proteome</keyword>
<dbReference type="OMA" id="FMLMNIG"/>